<feature type="signal peptide" evidence="1">
    <location>
        <begin position="1"/>
        <end position="17"/>
    </location>
</feature>
<organism evidence="2 3">
    <name type="scientific">Apiospora arundinis</name>
    <dbReference type="NCBI Taxonomy" id="335852"/>
    <lineage>
        <taxon>Eukaryota</taxon>
        <taxon>Fungi</taxon>
        <taxon>Dikarya</taxon>
        <taxon>Ascomycota</taxon>
        <taxon>Pezizomycotina</taxon>
        <taxon>Sordariomycetes</taxon>
        <taxon>Xylariomycetidae</taxon>
        <taxon>Amphisphaeriales</taxon>
        <taxon>Apiosporaceae</taxon>
        <taxon>Apiospora</taxon>
    </lineage>
</organism>
<comment type="caution">
    <text evidence="2">The sequence shown here is derived from an EMBL/GenBank/DDBJ whole genome shotgun (WGS) entry which is preliminary data.</text>
</comment>
<evidence type="ECO:0000313" key="3">
    <source>
        <dbReference type="Proteomes" id="UP001390339"/>
    </source>
</evidence>
<evidence type="ECO:0000256" key="1">
    <source>
        <dbReference type="SAM" id="SignalP"/>
    </source>
</evidence>
<keyword evidence="1" id="KW-0732">Signal</keyword>
<evidence type="ECO:0008006" key="4">
    <source>
        <dbReference type="Google" id="ProtNLM"/>
    </source>
</evidence>
<sequence length="149" mass="16670">MKLQLGLLLGLGSSALANFWAFNENIHTEGVGDFVGFRFFDSENPSCDDVARATHWTQNYDVSGGKTGVRYDGRYDGPNVFEVNTGKVHFTIYPKDGKIVDVEDHPLGTCEALADQQITYDCPDASTYKGKALFRCNTWVNAKSYLNRW</sequence>
<keyword evidence="3" id="KW-1185">Reference proteome</keyword>
<dbReference type="EMBL" id="JAPCWZ010000007">
    <property type="protein sequence ID" value="KAK8856682.1"/>
    <property type="molecule type" value="Genomic_DNA"/>
</dbReference>
<feature type="chain" id="PRO_5045240914" description="AA1-like domain-containing protein" evidence="1">
    <location>
        <begin position="18"/>
        <end position="149"/>
    </location>
</feature>
<proteinExistence type="predicted"/>
<evidence type="ECO:0000313" key="2">
    <source>
        <dbReference type="EMBL" id="KAK8856682.1"/>
    </source>
</evidence>
<name>A0ABR2I3V0_9PEZI</name>
<dbReference type="Proteomes" id="UP001390339">
    <property type="component" value="Unassembled WGS sequence"/>
</dbReference>
<protein>
    <recommendedName>
        <fullName evidence="4">AA1-like domain-containing protein</fullName>
    </recommendedName>
</protein>
<gene>
    <name evidence="2" type="ORF">PGQ11_012594</name>
</gene>
<reference evidence="2 3" key="1">
    <citation type="journal article" date="2024" name="IMA Fungus">
        <title>Apiospora arundinis, a panoply of carbohydrate-active enzymes and secondary metabolites.</title>
        <authorList>
            <person name="Sorensen T."/>
            <person name="Petersen C."/>
            <person name="Muurmann A.T."/>
            <person name="Christiansen J.V."/>
            <person name="Brundto M.L."/>
            <person name="Overgaard C.K."/>
            <person name="Boysen A.T."/>
            <person name="Wollenberg R.D."/>
            <person name="Larsen T.O."/>
            <person name="Sorensen J.L."/>
            <person name="Nielsen K.L."/>
            <person name="Sondergaard T.E."/>
        </authorList>
    </citation>
    <scope>NUCLEOTIDE SEQUENCE [LARGE SCALE GENOMIC DNA]</scope>
    <source>
        <strain evidence="2 3">AAU 773</strain>
    </source>
</reference>
<accession>A0ABR2I3V0</accession>